<evidence type="ECO:0000313" key="4">
    <source>
        <dbReference type="EMBL" id="KAF5555741.1"/>
    </source>
</evidence>
<feature type="region of interest" description="Disordered" evidence="1">
    <location>
        <begin position="234"/>
        <end position="263"/>
    </location>
</feature>
<dbReference type="InterPro" id="IPR003347">
    <property type="entry name" value="JmjC_dom"/>
</dbReference>
<dbReference type="SMART" id="SM00558">
    <property type="entry name" value="JmjC"/>
    <property type="match status" value="1"/>
</dbReference>
<dbReference type="PANTHER" id="PTHR10694">
    <property type="entry name" value="LYSINE-SPECIFIC DEMETHYLASE"/>
    <property type="match status" value="1"/>
</dbReference>
<sequence>MKSQTRLVIDSEHCANALLRAGPPLSEYNTPITGVTTPMGLVSLGKSVFEVILGDWGLGWYSLLVAGASGIFIVIAPGSTAVFENAIIMAFGNKSYTCSQFLRHHGIFPSLSFLRRHNIEFSLMQQRVGEVAIIFPGTYCYGIETGTNYSENISWATDDWDPTQVEYEICNNKCGAGDVLKRPEKRCCSQQSSVQRTIADIPEMVAASREISNLGPEAVSSSQSSDVEQMCETNQEATSSEEFEFGERSKRRRITNHSSGSPPIERQIEREVSRTPGSTSVLRRRRHRILTNDMPTTFTHECNLELWSDDELHKRFEEYLDRSERDGSTKLKEPKYRIF</sequence>
<dbReference type="GO" id="GO:0005634">
    <property type="term" value="C:nucleus"/>
    <property type="evidence" value="ECO:0007669"/>
    <property type="project" value="TreeGrafter"/>
</dbReference>
<accession>A0A8H5N6W2</accession>
<proteinExistence type="predicted"/>
<protein>
    <submittedName>
        <fullName evidence="4">Transcription factor jumonji aspartyl beta-hydroxylase</fullName>
    </submittedName>
</protein>
<dbReference type="GO" id="GO:0051864">
    <property type="term" value="F:histone H3K36 demethylase activity"/>
    <property type="evidence" value="ECO:0007669"/>
    <property type="project" value="TreeGrafter"/>
</dbReference>
<keyword evidence="2" id="KW-0812">Transmembrane</keyword>
<dbReference type="EMBL" id="JAAOAM010000032">
    <property type="protein sequence ID" value="KAF5555741.1"/>
    <property type="molecule type" value="Genomic_DNA"/>
</dbReference>
<evidence type="ECO:0000256" key="1">
    <source>
        <dbReference type="SAM" id="MobiDB-lite"/>
    </source>
</evidence>
<reference evidence="4 5" key="1">
    <citation type="submission" date="2020-05" db="EMBL/GenBank/DDBJ databases">
        <title>Identification and distribution of gene clusters putatively required for synthesis of sphingolipid metabolism inhibitors in phylogenetically diverse species of the filamentous fungus Fusarium.</title>
        <authorList>
            <person name="Kim H.-S."/>
            <person name="Busman M."/>
            <person name="Brown D.W."/>
            <person name="Divon H."/>
            <person name="Uhlig S."/>
            <person name="Proctor R.H."/>
        </authorList>
    </citation>
    <scope>NUCLEOTIDE SEQUENCE [LARGE SCALE GENOMIC DNA]</scope>
    <source>
        <strain evidence="4 5">NRRL 53147</strain>
    </source>
</reference>
<keyword evidence="2" id="KW-0472">Membrane</keyword>
<dbReference type="Proteomes" id="UP000522262">
    <property type="component" value="Unassembled WGS sequence"/>
</dbReference>
<gene>
    <name evidence="4" type="ORF">FMEXI_1428</name>
</gene>
<evidence type="ECO:0000256" key="2">
    <source>
        <dbReference type="SAM" id="Phobius"/>
    </source>
</evidence>
<keyword evidence="5" id="KW-1185">Reference proteome</keyword>
<keyword evidence="2" id="KW-1133">Transmembrane helix</keyword>
<evidence type="ECO:0000259" key="3">
    <source>
        <dbReference type="SMART" id="SM00558"/>
    </source>
</evidence>
<comment type="caution">
    <text evidence="4">The sequence shown here is derived from an EMBL/GenBank/DDBJ whole genome shotgun (WGS) entry which is preliminary data.</text>
</comment>
<name>A0A8H5N6W2_9HYPO</name>
<evidence type="ECO:0000313" key="5">
    <source>
        <dbReference type="Proteomes" id="UP000522262"/>
    </source>
</evidence>
<dbReference type="PANTHER" id="PTHR10694:SF7">
    <property type="entry name" value="[HISTONE H3]-TRIMETHYL-L-LYSINE(9) DEMETHYLASE"/>
    <property type="match status" value="1"/>
</dbReference>
<dbReference type="AlphaFoldDB" id="A0A8H5N6W2"/>
<dbReference type="GO" id="GO:0032454">
    <property type="term" value="F:histone H3K9 demethylase activity"/>
    <property type="evidence" value="ECO:0007669"/>
    <property type="project" value="TreeGrafter"/>
</dbReference>
<dbReference type="Pfam" id="PF02373">
    <property type="entry name" value="JmjC"/>
    <property type="match status" value="1"/>
</dbReference>
<feature type="transmembrane region" description="Helical" evidence="2">
    <location>
        <begin position="58"/>
        <end position="83"/>
    </location>
</feature>
<dbReference type="GO" id="GO:0010468">
    <property type="term" value="P:regulation of gene expression"/>
    <property type="evidence" value="ECO:0007669"/>
    <property type="project" value="TreeGrafter"/>
</dbReference>
<dbReference type="Gene3D" id="2.60.120.650">
    <property type="entry name" value="Cupin"/>
    <property type="match status" value="1"/>
</dbReference>
<feature type="domain" description="JmjC" evidence="3">
    <location>
        <begin position="10"/>
        <end position="172"/>
    </location>
</feature>
<organism evidence="4 5">
    <name type="scientific">Fusarium mexicanum</name>
    <dbReference type="NCBI Taxonomy" id="751941"/>
    <lineage>
        <taxon>Eukaryota</taxon>
        <taxon>Fungi</taxon>
        <taxon>Dikarya</taxon>
        <taxon>Ascomycota</taxon>
        <taxon>Pezizomycotina</taxon>
        <taxon>Sordariomycetes</taxon>
        <taxon>Hypocreomycetidae</taxon>
        <taxon>Hypocreales</taxon>
        <taxon>Nectriaceae</taxon>
        <taxon>Fusarium</taxon>
        <taxon>Fusarium fujikuroi species complex</taxon>
    </lineage>
</organism>
<dbReference type="GO" id="GO:0000785">
    <property type="term" value="C:chromatin"/>
    <property type="evidence" value="ECO:0007669"/>
    <property type="project" value="TreeGrafter"/>
</dbReference>